<sequence length="58" mass="5759">MHTLLAAALVAATVAPAGGLPATDREITFQSDGVAAHGTLHVPAHRPGARLAAALLLP</sequence>
<feature type="signal peptide" evidence="1">
    <location>
        <begin position="1"/>
        <end position="17"/>
    </location>
</feature>
<feature type="non-terminal residue" evidence="2">
    <location>
        <position position="58"/>
    </location>
</feature>
<protein>
    <submittedName>
        <fullName evidence="2">Uncharacterized protein</fullName>
    </submittedName>
</protein>
<proteinExistence type="predicted"/>
<gene>
    <name evidence="2" type="ORF">H480_10130</name>
</gene>
<dbReference type="AlphaFoldDB" id="R1I805"/>
<dbReference type="Proteomes" id="UP000014139">
    <property type="component" value="Unassembled WGS sequence"/>
</dbReference>
<evidence type="ECO:0000313" key="2">
    <source>
        <dbReference type="EMBL" id="EOD68676.1"/>
    </source>
</evidence>
<name>R1I805_9PSEU</name>
<reference evidence="2 3" key="1">
    <citation type="submission" date="2013-02" db="EMBL/GenBank/DDBJ databases">
        <title>Draft genome sequence of Amycolatopsis vancoresmycina strain DSM 44592T.</title>
        <authorList>
            <person name="Kumar S."/>
            <person name="Kaur N."/>
            <person name="Kaur C."/>
            <person name="Raghava G.P.S."/>
            <person name="Mayilraj S."/>
        </authorList>
    </citation>
    <scope>NUCLEOTIDE SEQUENCE [LARGE SCALE GENOMIC DNA]</scope>
    <source>
        <strain evidence="2 3">DSM 44592</strain>
    </source>
</reference>
<evidence type="ECO:0000256" key="1">
    <source>
        <dbReference type="SAM" id="SignalP"/>
    </source>
</evidence>
<organism evidence="2 3">
    <name type="scientific">Amycolatopsis vancoresmycina DSM 44592</name>
    <dbReference type="NCBI Taxonomy" id="1292037"/>
    <lineage>
        <taxon>Bacteria</taxon>
        <taxon>Bacillati</taxon>
        <taxon>Actinomycetota</taxon>
        <taxon>Actinomycetes</taxon>
        <taxon>Pseudonocardiales</taxon>
        <taxon>Pseudonocardiaceae</taxon>
        <taxon>Amycolatopsis</taxon>
    </lineage>
</organism>
<dbReference type="eggNOG" id="COG1073">
    <property type="taxonomic scope" value="Bacteria"/>
</dbReference>
<comment type="caution">
    <text evidence="2">The sequence shown here is derived from an EMBL/GenBank/DDBJ whole genome shotgun (WGS) entry which is preliminary data.</text>
</comment>
<feature type="chain" id="PRO_5039002357" evidence="1">
    <location>
        <begin position="18"/>
        <end position="58"/>
    </location>
</feature>
<dbReference type="EMBL" id="AOUO01000125">
    <property type="protein sequence ID" value="EOD68676.1"/>
    <property type="molecule type" value="Genomic_DNA"/>
</dbReference>
<keyword evidence="1" id="KW-0732">Signal</keyword>
<accession>R1I805</accession>
<evidence type="ECO:0000313" key="3">
    <source>
        <dbReference type="Proteomes" id="UP000014139"/>
    </source>
</evidence>
<keyword evidence="3" id="KW-1185">Reference proteome</keyword>